<dbReference type="EMBL" id="CP054142">
    <property type="protein sequence ID" value="QTQ13062.1"/>
    <property type="molecule type" value="Genomic_DNA"/>
</dbReference>
<keyword evidence="3" id="KW-1185">Reference proteome</keyword>
<dbReference type="Pfam" id="PF08241">
    <property type="entry name" value="Methyltransf_11"/>
    <property type="match status" value="1"/>
</dbReference>
<dbReference type="InterPro" id="IPR013216">
    <property type="entry name" value="Methyltransf_11"/>
</dbReference>
<dbReference type="GO" id="GO:0008757">
    <property type="term" value="F:S-adenosylmethionine-dependent methyltransferase activity"/>
    <property type="evidence" value="ECO:0007669"/>
    <property type="project" value="InterPro"/>
</dbReference>
<evidence type="ECO:0000313" key="2">
    <source>
        <dbReference type="EMBL" id="QTQ13062.1"/>
    </source>
</evidence>
<gene>
    <name evidence="2" type="ORF">HRQ91_00545</name>
</gene>
<proteinExistence type="predicted"/>
<dbReference type="InterPro" id="IPR029063">
    <property type="entry name" value="SAM-dependent_MTases_sf"/>
</dbReference>
<keyword evidence="2" id="KW-0808">Transferase</keyword>
<dbReference type="CDD" id="cd02440">
    <property type="entry name" value="AdoMet_MTases"/>
    <property type="match status" value="1"/>
</dbReference>
<accession>A0A975IDQ4</accession>
<dbReference type="AlphaFoldDB" id="A0A975IDQ4"/>
<protein>
    <submittedName>
        <fullName evidence="2">Class I SAM-dependent methyltransferase</fullName>
    </submittedName>
</protein>
<organism evidence="2 3">
    <name type="scientific">Treponema parvum</name>
    <dbReference type="NCBI Taxonomy" id="138851"/>
    <lineage>
        <taxon>Bacteria</taxon>
        <taxon>Pseudomonadati</taxon>
        <taxon>Spirochaetota</taxon>
        <taxon>Spirochaetia</taxon>
        <taxon>Spirochaetales</taxon>
        <taxon>Treponemataceae</taxon>
        <taxon>Treponema</taxon>
    </lineage>
</organism>
<dbReference type="SUPFAM" id="SSF53335">
    <property type="entry name" value="S-adenosyl-L-methionine-dependent methyltransferases"/>
    <property type="match status" value="1"/>
</dbReference>
<dbReference type="GO" id="GO:0032259">
    <property type="term" value="P:methylation"/>
    <property type="evidence" value="ECO:0007669"/>
    <property type="project" value="UniProtKB-KW"/>
</dbReference>
<evidence type="ECO:0000259" key="1">
    <source>
        <dbReference type="Pfam" id="PF08241"/>
    </source>
</evidence>
<name>A0A975IDQ4_9SPIR</name>
<keyword evidence="2" id="KW-0489">Methyltransferase</keyword>
<dbReference type="RefSeq" id="WP_210119796.1">
    <property type="nucleotide sequence ID" value="NZ_CP054142.1"/>
</dbReference>
<dbReference type="KEGG" id="tpav:HRQ91_00545"/>
<reference evidence="2 3" key="1">
    <citation type="journal article" date="2021" name="Microbiol. Resour. Announc.">
        <title>Complete Genome Sequences of Three Human Oral Treponema parvum Isolates.</title>
        <authorList>
            <person name="Zeng H."/>
            <person name="Watt R.M."/>
        </authorList>
    </citation>
    <scope>NUCLEOTIDE SEQUENCE [LARGE SCALE GENOMIC DNA]</scope>
    <source>
        <strain evidence="2 3">ATCC 700770</strain>
    </source>
</reference>
<evidence type="ECO:0000313" key="3">
    <source>
        <dbReference type="Proteomes" id="UP000671908"/>
    </source>
</evidence>
<feature type="domain" description="Methyltransferase type 11" evidence="1">
    <location>
        <begin position="65"/>
        <end position="159"/>
    </location>
</feature>
<dbReference type="Proteomes" id="UP000671908">
    <property type="component" value="Chromosome"/>
</dbReference>
<sequence>MDSYQDENAAVIDRWITEGWEWGKPVDHETYMQAKSGQWSVLLTPTKPVPREWLGDLKGKKLLGLASGGGQQMPIFIAAEAECTVLDYSEKQLESERAVANHEGYRINIVRADMSKPLPFADASFDIIFNPVSNCYIEKVEPVFSECFRVLKKGGVLLCGLDIGINYIVDQSEERIINALPFNPLVYDEHRKQLESSGGGWQFSHTIAEQIGSQIRAGFTLTDIYEDTNGEGRLHELHIPSFIATRAVK</sequence>
<dbReference type="PANTHER" id="PTHR43591">
    <property type="entry name" value="METHYLTRANSFERASE"/>
    <property type="match status" value="1"/>
</dbReference>
<dbReference type="Gene3D" id="3.40.50.150">
    <property type="entry name" value="Vaccinia Virus protein VP39"/>
    <property type="match status" value="1"/>
</dbReference>